<organism evidence="2 3">
    <name type="scientific">Photobacterium aquae</name>
    <dbReference type="NCBI Taxonomy" id="1195763"/>
    <lineage>
        <taxon>Bacteria</taxon>
        <taxon>Pseudomonadati</taxon>
        <taxon>Pseudomonadota</taxon>
        <taxon>Gammaproteobacteria</taxon>
        <taxon>Vibrionales</taxon>
        <taxon>Vibrionaceae</taxon>
        <taxon>Photobacterium</taxon>
    </lineage>
</organism>
<dbReference type="Pfam" id="PF13302">
    <property type="entry name" value="Acetyltransf_3"/>
    <property type="match status" value="1"/>
</dbReference>
<comment type="caution">
    <text evidence="2">The sequence shown here is derived from an EMBL/GenBank/DDBJ whole genome shotgun (WGS) entry which is preliminary data.</text>
</comment>
<keyword evidence="2" id="KW-0687">Ribonucleoprotein</keyword>
<dbReference type="PATRIC" id="fig|1195763.3.peg.3790"/>
<dbReference type="GO" id="GO:0005840">
    <property type="term" value="C:ribosome"/>
    <property type="evidence" value="ECO:0007669"/>
    <property type="project" value="UniProtKB-KW"/>
</dbReference>
<protein>
    <submittedName>
        <fullName evidence="2">50S ribosomal protein L7/L12</fullName>
    </submittedName>
</protein>
<name>A0A0J1GWP4_9GAMM</name>
<reference evidence="2 3" key="1">
    <citation type="submission" date="2015-05" db="EMBL/GenBank/DDBJ databases">
        <title>Photobacterium galathea sp. nov.</title>
        <authorList>
            <person name="Machado H."/>
            <person name="Gram L."/>
        </authorList>
    </citation>
    <scope>NUCLEOTIDE SEQUENCE [LARGE SCALE GENOMIC DNA]</scope>
    <source>
        <strain evidence="2 3">CGMCC 1.12159</strain>
    </source>
</reference>
<dbReference type="InterPro" id="IPR051908">
    <property type="entry name" value="Ribosomal_N-acetyltransferase"/>
</dbReference>
<dbReference type="InterPro" id="IPR016181">
    <property type="entry name" value="Acyl_CoA_acyltransferase"/>
</dbReference>
<evidence type="ECO:0000259" key="1">
    <source>
        <dbReference type="PROSITE" id="PS51186"/>
    </source>
</evidence>
<dbReference type="InterPro" id="IPR000182">
    <property type="entry name" value="GNAT_dom"/>
</dbReference>
<accession>A0A0J1GWP4</accession>
<dbReference type="Gene3D" id="3.40.630.30">
    <property type="match status" value="1"/>
</dbReference>
<dbReference type="PROSITE" id="PS51186">
    <property type="entry name" value="GNAT"/>
    <property type="match status" value="1"/>
</dbReference>
<keyword evidence="3" id="KW-1185">Reference proteome</keyword>
<feature type="domain" description="N-acetyltransferase" evidence="1">
    <location>
        <begin position="10"/>
        <end position="177"/>
    </location>
</feature>
<evidence type="ECO:0000313" key="3">
    <source>
        <dbReference type="Proteomes" id="UP000036097"/>
    </source>
</evidence>
<dbReference type="PANTHER" id="PTHR43441">
    <property type="entry name" value="RIBOSOMAL-PROTEIN-SERINE ACETYLTRANSFERASE"/>
    <property type="match status" value="1"/>
</dbReference>
<dbReference type="OrthoDB" id="9784707at2"/>
<gene>
    <name evidence="2" type="ORF">ABT56_17745</name>
</gene>
<sequence length="181" mass="21050">MFTWKVDDELELALVTPELAPSYVELVEQNRAYLSRWLEWPRYCATEDEFRQFGIHSLEKYASGKGMNFSMVYQREVVGNISYNTIDHHKKKVELGYWLAEPMMGRGIVTRCCRHLIDYAFDQLNMEKVQIAAAKENSASRAVCERLGMTLEGVITNEELVGDRILDHAIYGLHRLDREKQ</sequence>
<dbReference type="GO" id="GO:0005737">
    <property type="term" value="C:cytoplasm"/>
    <property type="evidence" value="ECO:0007669"/>
    <property type="project" value="TreeGrafter"/>
</dbReference>
<evidence type="ECO:0000313" key="2">
    <source>
        <dbReference type="EMBL" id="KLV03834.1"/>
    </source>
</evidence>
<dbReference type="EMBL" id="LDOT01000026">
    <property type="protein sequence ID" value="KLV03834.1"/>
    <property type="molecule type" value="Genomic_DNA"/>
</dbReference>
<keyword evidence="2" id="KW-0689">Ribosomal protein</keyword>
<dbReference type="SUPFAM" id="SSF55729">
    <property type="entry name" value="Acyl-CoA N-acyltransferases (Nat)"/>
    <property type="match status" value="1"/>
</dbReference>
<proteinExistence type="predicted"/>
<dbReference type="AlphaFoldDB" id="A0A0J1GWP4"/>
<dbReference type="PANTHER" id="PTHR43441:SF11">
    <property type="entry name" value="RIBOSOMAL-PROTEIN-SERINE ACETYLTRANSFERASE"/>
    <property type="match status" value="1"/>
</dbReference>
<dbReference type="GO" id="GO:0008999">
    <property type="term" value="F:protein-N-terminal-alanine acetyltransferase activity"/>
    <property type="evidence" value="ECO:0007669"/>
    <property type="project" value="TreeGrafter"/>
</dbReference>
<dbReference type="GO" id="GO:1990189">
    <property type="term" value="F:protein N-terminal-serine acetyltransferase activity"/>
    <property type="evidence" value="ECO:0007669"/>
    <property type="project" value="TreeGrafter"/>
</dbReference>
<dbReference type="RefSeq" id="WP_047880261.1">
    <property type="nucleotide sequence ID" value="NZ_LDOT01000026.1"/>
</dbReference>
<dbReference type="STRING" id="1195763.ABT56_17745"/>
<dbReference type="Proteomes" id="UP000036097">
    <property type="component" value="Unassembled WGS sequence"/>
</dbReference>